<keyword evidence="5" id="KW-1185">Reference proteome</keyword>
<organism evidence="4 5">
    <name type="scientific">Hymenobacter frigidus</name>
    <dbReference type="NCBI Taxonomy" id="1524095"/>
    <lineage>
        <taxon>Bacteria</taxon>
        <taxon>Pseudomonadati</taxon>
        <taxon>Bacteroidota</taxon>
        <taxon>Cytophagia</taxon>
        <taxon>Cytophagales</taxon>
        <taxon>Hymenobacteraceae</taxon>
        <taxon>Hymenobacter</taxon>
    </lineage>
</organism>
<feature type="domain" description="Thiamine phosphate synthase/TenI" evidence="3">
    <location>
        <begin position="7"/>
        <end position="188"/>
    </location>
</feature>
<evidence type="ECO:0000256" key="2">
    <source>
        <dbReference type="ARBA" id="ARBA00022977"/>
    </source>
</evidence>
<dbReference type="Pfam" id="PF02581">
    <property type="entry name" value="TMP-TENI"/>
    <property type="match status" value="1"/>
</dbReference>
<comment type="caution">
    <text evidence="4">The sequence shown here is derived from an EMBL/GenBank/DDBJ whole genome shotgun (WGS) entry which is preliminary data.</text>
</comment>
<dbReference type="Proteomes" id="UP000637774">
    <property type="component" value="Unassembled WGS sequence"/>
</dbReference>
<comment type="pathway">
    <text evidence="1">Cofactor biosynthesis; thiamine diphosphate biosynthesis.</text>
</comment>
<keyword evidence="2" id="KW-0784">Thiamine biosynthesis</keyword>
<evidence type="ECO:0000259" key="3">
    <source>
        <dbReference type="Pfam" id="PF02581"/>
    </source>
</evidence>
<dbReference type="CDD" id="cd00564">
    <property type="entry name" value="TMP_TenI"/>
    <property type="match status" value="1"/>
</dbReference>
<name>A0ABQ2AAG1_9BACT</name>
<proteinExistence type="predicted"/>
<evidence type="ECO:0000256" key="1">
    <source>
        <dbReference type="ARBA" id="ARBA00004948"/>
    </source>
</evidence>
<dbReference type="InterPro" id="IPR036206">
    <property type="entry name" value="ThiamineP_synth_sf"/>
</dbReference>
<dbReference type="InterPro" id="IPR013785">
    <property type="entry name" value="Aldolase_TIM"/>
</dbReference>
<dbReference type="Gene3D" id="3.20.20.70">
    <property type="entry name" value="Aldolase class I"/>
    <property type="match status" value="1"/>
</dbReference>
<sequence length="205" mass="22944">MSFSLLIISPEQRLASEPQVLAQLFAAGLTTFHVRKPSWTRAELGAYLKAIPAQYYPRLVLHTHYELALEYPLKGIHLTTRARKEPGLGRLLRQLRGRSISASLHSLAEVARHRRRYDYVFLSPIFDSTSKAGYRSGFKLPEVQQALAAWQQRRQYRPRVVALGGITPATLGWVQQAGFAGAAVLGGIWQQPDPVTAFRALLAEI</sequence>
<dbReference type="InterPro" id="IPR022998">
    <property type="entry name" value="ThiamineP_synth_TenI"/>
</dbReference>
<dbReference type="SUPFAM" id="SSF51391">
    <property type="entry name" value="Thiamin phosphate synthase"/>
    <property type="match status" value="1"/>
</dbReference>
<gene>
    <name evidence="4" type="ORF">GCM10011495_32020</name>
</gene>
<dbReference type="EMBL" id="BMGY01000038">
    <property type="protein sequence ID" value="GGH89134.1"/>
    <property type="molecule type" value="Genomic_DNA"/>
</dbReference>
<evidence type="ECO:0000313" key="5">
    <source>
        <dbReference type="Proteomes" id="UP000637774"/>
    </source>
</evidence>
<reference evidence="5" key="1">
    <citation type="journal article" date="2019" name="Int. J. Syst. Evol. Microbiol.">
        <title>The Global Catalogue of Microorganisms (GCM) 10K type strain sequencing project: providing services to taxonomists for standard genome sequencing and annotation.</title>
        <authorList>
            <consortium name="The Broad Institute Genomics Platform"/>
            <consortium name="The Broad Institute Genome Sequencing Center for Infectious Disease"/>
            <person name="Wu L."/>
            <person name="Ma J."/>
        </authorList>
    </citation>
    <scope>NUCLEOTIDE SEQUENCE [LARGE SCALE GENOMIC DNA]</scope>
    <source>
        <strain evidence="5">CGMCC 1.14966</strain>
    </source>
</reference>
<dbReference type="PANTHER" id="PTHR20857:SF15">
    <property type="entry name" value="THIAMINE-PHOSPHATE SYNTHASE"/>
    <property type="match status" value="1"/>
</dbReference>
<protein>
    <submittedName>
        <fullName evidence="4">Thiamine phosphate synthase</fullName>
    </submittedName>
</protein>
<evidence type="ECO:0000313" key="4">
    <source>
        <dbReference type="EMBL" id="GGH89134.1"/>
    </source>
</evidence>
<dbReference type="RefSeq" id="WP_188563105.1">
    <property type="nucleotide sequence ID" value="NZ_BMGY01000038.1"/>
</dbReference>
<accession>A0ABQ2AAG1</accession>
<dbReference type="PANTHER" id="PTHR20857">
    <property type="entry name" value="THIAMINE-PHOSPHATE PYROPHOSPHORYLASE"/>
    <property type="match status" value="1"/>
</dbReference>